<name>A0ACA9PQL5_9GLOM</name>
<dbReference type="Proteomes" id="UP000789525">
    <property type="component" value="Unassembled WGS sequence"/>
</dbReference>
<sequence length="85" mass="9529">MPVILNTRMIEMFLSAIWCPDFDLSRCTHTVAGINILSKVRLVGGSPDGVPSEVDLVLAQHLRGDGDCHDWYHPLQTVFPQKIKQ</sequence>
<evidence type="ECO:0000313" key="2">
    <source>
        <dbReference type="Proteomes" id="UP000789525"/>
    </source>
</evidence>
<comment type="caution">
    <text evidence="1">The sequence shown here is derived from an EMBL/GenBank/DDBJ whole genome shotgun (WGS) entry which is preliminary data.</text>
</comment>
<reference evidence="1" key="1">
    <citation type="submission" date="2021-06" db="EMBL/GenBank/DDBJ databases">
        <authorList>
            <person name="Kallberg Y."/>
            <person name="Tangrot J."/>
            <person name="Rosling A."/>
        </authorList>
    </citation>
    <scope>NUCLEOTIDE SEQUENCE</scope>
    <source>
        <strain evidence="1">CL356</strain>
    </source>
</reference>
<accession>A0ACA9PQL5</accession>
<proteinExistence type="predicted"/>
<protein>
    <submittedName>
        <fullName evidence="1">2984_t:CDS:1</fullName>
    </submittedName>
</protein>
<dbReference type="EMBL" id="CAJVPT010038715">
    <property type="protein sequence ID" value="CAG8720889.1"/>
    <property type="molecule type" value="Genomic_DNA"/>
</dbReference>
<keyword evidence="2" id="KW-1185">Reference proteome</keyword>
<gene>
    <name evidence="1" type="ORF">ACOLOM_LOCUS11132</name>
</gene>
<organism evidence="1 2">
    <name type="scientific">Acaulospora colombiana</name>
    <dbReference type="NCBI Taxonomy" id="27376"/>
    <lineage>
        <taxon>Eukaryota</taxon>
        <taxon>Fungi</taxon>
        <taxon>Fungi incertae sedis</taxon>
        <taxon>Mucoromycota</taxon>
        <taxon>Glomeromycotina</taxon>
        <taxon>Glomeromycetes</taxon>
        <taxon>Diversisporales</taxon>
        <taxon>Acaulosporaceae</taxon>
        <taxon>Acaulospora</taxon>
    </lineage>
</organism>
<evidence type="ECO:0000313" key="1">
    <source>
        <dbReference type="EMBL" id="CAG8720889.1"/>
    </source>
</evidence>